<dbReference type="Pfam" id="PF00126">
    <property type="entry name" value="HTH_1"/>
    <property type="match status" value="1"/>
</dbReference>
<evidence type="ECO:0000313" key="7">
    <source>
        <dbReference type="Proteomes" id="UP000252884"/>
    </source>
</evidence>
<sequence length="312" mass="33295">MDLRQLRYFLAVARAGHITRAAEELGMQQPPLSQQIKALETELGMPLFQRHPRGVRLTDAGQRLQDEAGLLLADFDAMRARMLSLSDGRHGPLSVGFTSSAAAHAFTPETLRACRSRYPGIALTVRENNAAEITEAVAAARLHCGFLRVPVSAPPGVVLQQLLSEPAVLAVPRGHALARPATCAALRDLQDQPLVLVRRPGAPGLYANLLALCAQQGVRVRIAAEVERMMTNLNLVAAGAGISVVPASMRGVHPHAVVYRALEPAAALDAPLTLAWREADRNGPTATFVALVQRLAAAHRRKAQRPGPGAPA</sequence>
<dbReference type="InterPro" id="IPR036388">
    <property type="entry name" value="WH-like_DNA-bd_sf"/>
</dbReference>
<dbReference type="InterPro" id="IPR036390">
    <property type="entry name" value="WH_DNA-bd_sf"/>
</dbReference>
<gene>
    <name evidence="6" type="ORF">DES41_10930</name>
</gene>
<dbReference type="PRINTS" id="PR00039">
    <property type="entry name" value="HTHLYSR"/>
</dbReference>
<feature type="domain" description="HTH lysR-type" evidence="5">
    <location>
        <begin position="1"/>
        <end position="58"/>
    </location>
</feature>
<keyword evidence="3" id="KW-0238">DNA-binding</keyword>
<keyword evidence="7" id="KW-1185">Reference proteome</keyword>
<dbReference type="OrthoDB" id="5292387at2"/>
<dbReference type="EMBL" id="QPJK01000009">
    <property type="protein sequence ID" value="RCW67307.1"/>
    <property type="molecule type" value="Genomic_DNA"/>
</dbReference>
<evidence type="ECO:0000256" key="2">
    <source>
        <dbReference type="ARBA" id="ARBA00023015"/>
    </source>
</evidence>
<evidence type="ECO:0000256" key="3">
    <source>
        <dbReference type="ARBA" id="ARBA00023125"/>
    </source>
</evidence>
<dbReference type="Gene3D" id="3.40.190.10">
    <property type="entry name" value="Periplasmic binding protein-like II"/>
    <property type="match status" value="2"/>
</dbReference>
<dbReference type="PROSITE" id="PS50931">
    <property type="entry name" value="HTH_LYSR"/>
    <property type="match status" value="1"/>
</dbReference>
<protein>
    <submittedName>
        <fullName evidence="6">LysR family transcriptional regulator</fullName>
    </submittedName>
</protein>
<accession>A0A368XLD7</accession>
<dbReference type="SUPFAM" id="SSF53850">
    <property type="entry name" value="Periplasmic binding protein-like II"/>
    <property type="match status" value="1"/>
</dbReference>
<keyword evidence="4" id="KW-0804">Transcription</keyword>
<evidence type="ECO:0000256" key="1">
    <source>
        <dbReference type="ARBA" id="ARBA00009437"/>
    </source>
</evidence>
<organism evidence="6 7">
    <name type="scientific">Pseudorhodoferax soli</name>
    <dbReference type="NCBI Taxonomy" id="545864"/>
    <lineage>
        <taxon>Bacteria</taxon>
        <taxon>Pseudomonadati</taxon>
        <taxon>Pseudomonadota</taxon>
        <taxon>Betaproteobacteria</taxon>
        <taxon>Burkholderiales</taxon>
        <taxon>Comamonadaceae</taxon>
    </lineage>
</organism>
<dbReference type="InterPro" id="IPR005119">
    <property type="entry name" value="LysR_subst-bd"/>
</dbReference>
<dbReference type="FunFam" id="1.10.10.10:FF:000001">
    <property type="entry name" value="LysR family transcriptional regulator"/>
    <property type="match status" value="1"/>
</dbReference>
<keyword evidence="2" id="KW-0805">Transcription regulation</keyword>
<dbReference type="Pfam" id="PF03466">
    <property type="entry name" value="LysR_substrate"/>
    <property type="match status" value="1"/>
</dbReference>
<reference evidence="6 7" key="1">
    <citation type="submission" date="2018-07" db="EMBL/GenBank/DDBJ databases">
        <title>Genomic Encyclopedia of Type Strains, Phase IV (KMG-IV): sequencing the most valuable type-strain genomes for metagenomic binning, comparative biology and taxonomic classification.</title>
        <authorList>
            <person name="Goeker M."/>
        </authorList>
    </citation>
    <scope>NUCLEOTIDE SEQUENCE [LARGE SCALE GENOMIC DNA]</scope>
    <source>
        <strain evidence="6 7">DSM 21634</strain>
    </source>
</reference>
<evidence type="ECO:0000256" key="4">
    <source>
        <dbReference type="ARBA" id="ARBA00023163"/>
    </source>
</evidence>
<dbReference type="AlphaFoldDB" id="A0A368XLD7"/>
<evidence type="ECO:0000259" key="5">
    <source>
        <dbReference type="PROSITE" id="PS50931"/>
    </source>
</evidence>
<proteinExistence type="inferred from homology"/>
<dbReference type="GO" id="GO:0003677">
    <property type="term" value="F:DNA binding"/>
    <property type="evidence" value="ECO:0007669"/>
    <property type="project" value="UniProtKB-KW"/>
</dbReference>
<comment type="caution">
    <text evidence="6">The sequence shown here is derived from an EMBL/GenBank/DDBJ whole genome shotgun (WGS) entry which is preliminary data.</text>
</comment>
<name>A0A368XLD7_9BURK</name>
<dbReference type="Proteomes" id="UP000252884">
    <property type="component" value="Unassembled WGS sequence"/>
</dbReference>
<dbReference type="RefSeq" id="WP_114470830.1">
    <property type="nucleotide sequence ID" value="NZ_QPJK01000009.1"/>
</dbReference>
<dbReference type="InterPro" id="IPR000847">
    <property type="entry name" value="LysR_HTH_N"/>
</dbReference>
<dbReference type="SUPFAM" id="SSF46785">
    <property type="entry name" value="Winged helix' DNA-binding domain"/>
    <property type="match status" value="1"/>
</dbReference>
<dbReference type="PANTHER" id="PTHR30346:SF30">
    <property type="entry name" value="SMALL NEUTRAL PROTEASE REGULATORY PROTEIN"/>
    <property type="match status" value="1"/>
</dbReference>
<dbReference type="GO" id="GO:0032993">
    <property type="term" value="C:protein-DNA complex"/>
    <property type="evidence" value="ECO:0007669"/>
    <property type="project" value="TreeGrafter"/>
</dbReference>
<comment type="similarity">
    <text evidence="1">Belongs to the LysR transcriptional regulatory family.</text>
</comment>
<evidence type="ECO:0000313" key="6">
    <source>
        <dbReference type="EMBL" id="RCW67307.1"/>
    </source>
</evidence>
<dbReference type="Gene3D" id="1.10.10.10">
    <property type="entry name" value="Winged helix-like DNA-binding domain superfamily/Winged helix DNA-binding domain"/>
    <property type="match status" value="1"/>
</dbReference>
<dbReference type="GO" id="GO:0003700">
    <property type="term" value="F:DNA-binding transcription factor activity"/>
    <property type="evidence" value="ECO:0007669"/>
    <property type="project" value="InterPro"/>
</dbReference>
<dbReference type="PANTHER" id="PTHR30346">
    <property type="entry name" value="TRANSCRIPTIONAL DUAL REGULATOR HCAR-RELATED"/>
    <property type="match status" value="1"/>
</dbReference>